<dbReference type="Proteomes" id="UP001152607">
    <property type="component" value="Unassembled WGS sequence"/>
</dbReference>
<dbReference type="InterPro" id="IPR024312">
    <property type="entry name" value="TACC_fungi"/>
</dbReference>
<dbReference type="EMBL" id="CAOQHR010000010">
    <property type="protein sequence ID" value="CAI6340517.1"/>
    <property type="molecule type" value="Genomic_DNA"/>
</dbReference>
<feature type="region of interest" description="Disordered" evidence="2">
    <location>
        <begin position="106"/>
        <end position="152"/>
    </location>
</feature>
<comment type="caution">
    <text evidence="3">The sequence shown here is derived from an EMBL/GenBank/DDBJ whole genome shotgun (WGS) entry which is preliminary data.</text>
</comment>
<feature type="region of interest" description="Disordered" evidence="2">
    <location>
        <begin position="707"/>
        <end position="854"/>
    </location>
</feature>
<evidence type="ECO:0000313" key="4">
    <source>
        <dbReference type="Proteomes" id="UP001152607"/>
    </source>
</evidence>
<feature type="region of interest" description="Disordered" evidence="2">
    <location>
        <begin position="260"/>
        <end position="303"/>
    </location>
</feature>
<feature type="compositionally biased region" description="Low complexity" evidence="2">
    <location>
        <begin position="796"/>
        <end position="806"/>
    </location>
</feature>
<proteinExistence type="predicted"/>
<feature type="coiled-coil region" evidence="1">
    <location>
        <begin position="404"/>
        <end position="508"/>
    </location>
</feature>
<feature type="compositionally biased region" description="Low complexity" evidence="2">
    <location>
        <begin position="775"/>
        <end position="784"/>
    </location>
</feature>
<dbReference type="AlphaFoldDB" id="A0A9W4UTM5"/>
<name>A0A9W4UTM5_9PLEO</name>
<dbReference type="SUPFAM" id="SSF57997">
    <property type="entry name" value="Tropomyosin"/>
    <property type="match status" value="1"/>
</dbReference>
<dbReference type="OrthoDB" id="5367584at2759"/>
<feature type="compositionally biased region" description="Low complexity" evidence="2">
    <location>
        <begin position="743"/>
        <end position="763"/>
    </location>
</feature>
<keyword evidence="1" id="KW-0175">Coiled coil</keyword>
<reference evidence="3" key="1">
    <citation type="submission" date="2023-01" db="EMBL/GenBank/DDBJ databases">
        <authorList>
            <person name="Van Ghelder C."/>
            <person name="Rancurel C."/>
        </authorList>
    </citation>
    <scope>NUCLEOTIDE SEQUENCE</scope>
    <source>
        <strain evidence="3">CNCM I-4278</strain>
    </source>
</reference>
<dbReference type="Pfam" id="PF12709">
    <property type="entry name" value="Fungal_TACC"/>
    <property type="match status" value="1"/>
</dbReference>
<evidence type="ECO:0000313" key="3">
    <source>
        <dbReference type="EMBL" id="CAI6340517.1"/>
    </source>
</evidence>
<feature type="region of interest" description="Disordered" evidence="2">
    <location>
        <begin position="1"/>
        <end position="54"/>
    </location>
</feature>
<feature type="compositionally biased region" description="Pro residues" evidence="2">
    <location>
        <begin position="724"/>
        <end position="742"/>
    </location>
</feature>
<sequence length="854" mass="93258">MAEPMSALSPEKLNAAASSTDIFHDDADTTSWHDPPSSPFVEHIDHNDQENIAPTPVKPLMDLENDMPQSAFKISPDKKMTPLQEQSPMKSPAKNLLDDFEREAMKADRMTPVKPESPIKQALLERDGERPGSAMSSRSRKSSPSKSSRTSLLETAAEIVPATPKGLASPLKENGLRENEGLTVAMRMMDESHSESHQQSTTHSIRKNILDIEDTGVEDTMEYMADGPEMSSLDMDDTCFSNFSEMPGIDMTKFAMLRNSPTKKGLPDQTPRARAQMTPSTVRRAQRTPSPTPRRSRKDGDTTNLLLDFTAQLEAFSTSRRQSPPRSTTEPNLRAFYDTQRSPMKGGASNVPATPRQNRAVLNLLDFELPPAPTPRSVPTVTIRELESLKSNFQSQISSLTASLSGKEAQVESLVKAISDAERRVGEAQESVRDERSAREYAEAQMEDWKKKGEEVQTLLKDVQSELGRNDAEREQLLARLADAEKKNEEADQRASDLETRLIEAESKNVDMTTFINPDEEGSDNKKIYSELECQTAIAEKVNEVARDLHTAYKAKHEKKIKALKESYQRKADERCKELRLQIIRLERKVDEAEKKQDTFSKVVPDAQLSASTNATADPIEGTCEFCNRPPTSSPTSLPEDLKLLESHKASIESLKAKLAGLESELASLRTSNATLAQDLEAERVEKGELVAAAEQMLLMCGEKMEEMQQEDFRKSQIGGSGPPTQPAPSQQPPQEKPPAPPSSSTSALKRSISSSFNNNNNSMRNTGFLAGGPTSTSSSTTTSRPGSAFGDRGHSNSTSSSTTTSGIAKPSGLRAPGGSGGFGFGHGRTTSASSIGGGAGKSRILSNIERMGG</sequence>
<keyword evidence="4" id="KW-1185">Reference proteome</keyword>
<accession>A0A9W4UTM5</accession>
<protein>
    <submittedName>
        <fullName evidence="3">Uncharacterized protein</fullName>
    </submittedName>
</protein>
<organism evidence="3 4">
    <name type="scientific">Periconia digitata</name>
    <dbReference type="NCBI Taxonomy" id="1303443"/>
    <lineage>
        <taxon>Eukaryota</taxon>
        <taxon>Fungi</taxon>
        <taxon>Dikarya</taxon>
        <taxon>Ascomycota</taxon>
        <taxon>Pezizomycotina</taxon>
        <taxon>Dothideomycetes</taxon>
        <taxon>Pleosporomycetidae</taxon>
        <taxon>Pleosporales</taxon>
        <taxon>Massarineae</taxon>
        <taxon>Periconiaceae</taxon>
        <taxon>Periconia</taxon>
    </lineage>
</organism>
<evidence type="ECO:0000256" key="1">
    <source>
        <dbReference type="SAM" id="Coils"/>
    </source>
</evidence>
<feature type="coiled-coil region" evidence="1">
    <location>
        <begin position="645"/>
        <end position="679"/>
    </location>
</feature>
<evidence type="ECO:0000256" key="2">
    <source>
        <dbReference type="SAM" id="MobiDB-lite"/>
    </source>
</evidence>
<feature type="compositionally biased region" description="Gly residues" evidence="2">
    <location>
        <begin position="816"/>
        <end position="827"/>
    </location>
</feature>
<feature type="coiled-coil region" evidence="1">
    <location>
        <begin position="554"/>
        <end position="603"/>
    </location>
</feature>
<gene>
    <name evidence="3" type="ORF">PDIGIT_LOCUS13695</name>
</gene>